<sequence length="186" mass="19377">MSFDLSSILKFLARAILKLVQERLAKNAVPEPAPPASAPPAAPTVEVRATTPSDRVLAAVVDLKLDPRASQSKQADVASAAAALSTQSLADDARSRGTTAALGAVPDAERERFRQAALETQENWRSKRLLAALAERTGTVDLLGTPSGAGKPNPSPTASTAADKELSQAQANLRAALQAYRALESA</sequence>
<evidence type="ECO:0000256" key="1">
    <source>
        <dbReference type="SAM" id="MobiDB-lite"/>
    </source>
</evidence>
<comment type="caution">
    <text evidence="2">The sequence shown here is derived from an EMBL/GenBank/DDBJ whole genome shotgun (WGS) entry which is preliminary data.</text>
</comment>
<keyword evidence="3" id="KW-1185">Reference proteome</keyword>
<name>A0A6N9T8A2_9HYPH</name>
<organism evidence="2 3">
    <name type="scientific">Jiella pacifica</name>
    <dbReference type="NCBI Taxonomy" id="2696469"/>
    <lineage>
        <taxon>Bacteria</taxon>
        <taxon>Pseudomonadati</taxon>
        <taxon>Pseudomonadota</taxon>
        <taxon>Alphaproteobacteria</taxon>
        <taxon>Hyphomicrobiales</taxon>
        <taxon>Aurantimonadaceae</taxon>
        <taxon>Jiella</taxon>
    </lineage>
</organism>
<dbReference type="RefSeq" id="WP_163465905.1">
    <property type="nucleotide sequence ID" value="NZ_JAAAMG010000029.1"/>
</dbReference>
<protein>
    <submittedName>
        <fullName evidence="2">Uncharacterized protein</fullName>
    </submittedName>
</protein>
<dbReference type="EMBL" id="JAAAMG010000029">
    <property type="protein sequence ID" value="NDW07451.1"/>
    <property type="molecule type" value="Genomic_DNA"/>
</dbReference>
<proteinExistence type="predicted"/>
<evidence type="ECO:0000313" key="2">
    <source>
        <dbReference type="EMBL" id="NDW07451.1"/>
    </source>
</evidence>
<evidence type="ECO:0000313" key="3">
    <source>
        <dbReference type="Proteomes" id="UP000469011"/>
    </source>
</evidence>
<reference evidence="2 3" key="1">
    <citation type="submission" date="2020-01" db="EMBL/GenBank/DDBJ databases">
        <title>Jiella pacifica sp. nov.</title>
        <authorList>
            <person name="Xue Z."/>
            <person name="Zhu S."/>
            <person name="Chen J."/>
            <person name="Yang J."/>
        </authorList>
    </citation>
    <scope>NUCLEOTIDE SEQUENCE [LARGE SCALE GENOMIC DNA]</scope>
    <source>
        <strain evidence="2 3">40Bstr34</strain>
    </source>
</reference>
<accession>A0A6N9T8A2</accession>
<gene>
    <name evidence="2" type="ORF">GTK09_23825</name>
</gene>
<feature type="region of interest" description="Disordered" evidence="1">
    <location>
        <begin position="141"/>
        <end position="166"/>
    </location>
</feature>
<dbReference type="AlphaFoldDB" id="A0A6N9T8A2"/>
<dbReference type="Proteomes" id="UP000469011">
    <property type="component" value="Unassembled WGS sequence"/>
</dbReference>